<name>A0ABM5ICV2_DIAVI</name>
<dbReference type="PROSITE" id="PS50850">
    <property type="entry name" value="MFS"/>
    <property type="match status" value="1"/>
</dbReference>
<feature type="transmembrane region" description="Helical" evidence="6">
    <location>
        <begin position="441"/>
        <end position="462"/>
    </location>
</feature>
<dbReference type="InterPro" id="IPR020846">
    <property type="entry name" value="MFS_dom"/>
</dbReference>
<reference evidence="8" key="1">
    <citation type="submission" date="2025-05" db="UniProtKB">
        <authorList>
            <consortium name="EnsemblMetazoa"/>
        </authorList>
    </citation>
    <scope>IDENTIFICATION</scope>
</reference>
<feature type="transmembrane region" description="Helical" evidence="6">
    <location>
        <begin position="474"/>
        <end position="493"/>
    </location>
</feature>
<keyword evidence="2 6" id="KW-0812">Transmembrane</keyword>
<feature type="transmembrane region" description="Helical" evidence="6">
    <location>
        <begin position="184"/>
        <end position="205"/>
    </location>
</feature>
<keyword evidence="9" id="KW-1185">Reference proteome</keyword>
<dbReference type="Proteomes" id="UP001652700">
    <property type="component" value="Unplaced"/>
</dbReference>
<evidence type="ECO:0000256" key="2">
    <source>
        <dbReference type="ARBA" id="ARBA00022692"/>
    </source>
</evidence>
<feature type="transmembrane region" description="Helical" evidence="6">
    <location>
        <begin position="408"/>
        <end position="429"/>
    </location>
</feature>
<evidence type="ECO:0000313" key="9">
    <source>
        <dbReference type="Proteomes" id="UP001652700"/>
    </source>
</evidence>
<proteinExistence type="predicted"/>
<feature type="transmembrane region" description="Helical" evidence="6">
    <location>
        <begin position="373"/>
        <end position="396"/>
    </location>
</feature>
<dbReference type="Pfam" id="PF00083">
    <property type="entry name" value="Sugar_tr"/>
    <property type="match status" value="1"/>
</dbReference>
<evidence type="ECO:0000256" key="6">
    <source>
        <dbReference type="SAM" id="Phobius"/>
    </source>
</evidence>
<feature type="transmembrane region" description="Helical" evidence="6">
    <location>
        <begin position="345"/>
        <end position="366"/>
    </location>
</feature>
<evidence type="ECO:0000256" key="3">
    <source>
        <dbReference type="ARBA" id="ARBA00022989"/>
    </source>
</evidence>
<feature type="transmembrane region" description="Helical" evidence="6">
    <location>
        <begin position="150"/>
        <end position="172"/>
    </location>
</feature>
<comment type="subcellular location">
    <subcellularLocation>
        <location evidence="1">Membrane</location>
        <topology evidence="1">Multi-pass membrane protein</topology>
    </subcellularLocation>
</comment>
<dbReference type="PRINTS" id="PR00171">
    <property type="entry name" value="SUGRTRNSPORT"/>
</dbReference>
<evidence type="ECO:0000256" key="1">
    <source>
        <dbReference type="ARBA" id="ARBA00004141"/>
    </source>
</evidence>
<dbReference type="PANTHER" id="PTHR48021:SF24">
    <property type="entry name" value="MAJOR FACILITATOR SUPERFAMILY (MFS) PROFILE DOMAIN-CONTAINING PROTEIN"/>
    <property type="match status" value="1"/>
</dbReference>
<feature type="transmembrane region" description="Helical" evidence="6">
    <location>
        <begin position="310"/>
        <end position="333"/>
    </location>
</feature>
<dbReference type="PANTHER" id="PTHR48021">
    <property type="match status" value="1"/>
</dbReference>
<dbReference type="EnsemblMetazoa" id="XM_028274238.2">
    <property type="protein sequence ID" value="XP_028130039.2"/>
    <property type="gene ID" value="LOC114326037"/>
</dbReference>
<dbReference type="SUPFAM" id="SSF103473">
    <property type="entry name" value="MFS general substrate transporter"/>
    <property type="match status" value="1"/>
</dbReference>
<dbReference type="RefSeq" id="XP_028130039.2">
    <property type="nucleotide sequence ID" value="XM_028274238.2"/>
</dbReference>
<feature type="transmembrane region" description="Helical" evidence="6">
    <location>
        <begin position="211"/>
        <end position="229"/>
    </location>
</feature>
<evidence type="ECO:0000256" key="5">
    <source>
        <dbReference type="ARBA" id="ARBA00023180"/>
    </source>
</evidence>
<keyword evidence="4 6" id="KW-0472">Membrane</keyword>
<keyword evidence="5" id="KW-0325">Glycoprotein</keyword>
<evidence type="ECO:0000259" key="7">
    <source>
        <dbReference type="PROSITE" id="PS50850"/>
    </source>
</evidence>
<dbReference type="InterPro" id="IPR050549">
    <property type="entry name" value="MFS_Trehalose_Transporter"/>
</dbReference>
<dbReference type="Gene3D" id="1.20.1250.20">
    <property type="entry name" value="MFS general substrate transporter like domains"/>
    <property type="match status" value="1"/>
</dbReference>
<keyword evidence="3 6" id="KW-1133">Transmembrane helix</keyword>
<feature type="transmembrane region" description="Helical" evidence="6">
    <location>
        <begin position="97"/>
        <end position="118"/>
    </location>
</feature>
<dbReference type="InterPro" id="IPR003663">
    <property type="entry name" value="Sugar/inositol_transpt"/>
</dbReference>
<dbReference type="GeneID" id="114326037"/>
<sequence length="552" mass="62000">MDPISASALALNIHKEKKRDAQFEELIGSCKSLSRYDAKTFRTLLPQIAATFMAVSLHILVGLSMAFSGILIPALDKTRQNGTDFDGELYATKPESAWVASIAVIAVPFGSITCGIFADRFGRLWALKLSILPSILGWCLIASAQSIPQILVGRFLTGFGTPWSSIPAIVYISEIARVDIRGSLVVTAPTLASAGMLLSYLKGWFLHWRTAAWLCNIYCILPVFLLFFIPESPPWLVSKGKFPEAAKSLHWLNRNQPQPDNRSETLAELHLQLLQKEHQKKLQAQARRNSLGSISILKEFLKPTGYKPMLLLTGMYFFQMFSGIYITLFYSVTFLEEMGSNINPYFASTLLCFMRMVLAFGNSYLLKRFNRRSLLMVSGISMAICMTCSGFSTHWIKSGASNHAYLPVAFMLLYVTTSMIGMLTIPWMMMSELFPIEIRGVANSAAYSVANLMMFASIQSFYGLISICRGYAGIQWFFAVVSVLASLYTYIFMPETHKKKLTEITDYFVENSIYMLSKKKKPKRNKTITKPSKKDIIIASENSQEKRLMDNV</sequence>
<evidence type="ECO:0000256" key="4">
    <source>
        <dbReference type="ARBA" id="ARBA00023136"/>
    </source>
</evidence>
<dbReference type="InterPro" id="IPR036259">
    <property type="entry name" value="MFS_trans_sf"/>
</dbReference>
<feature type="domain" description="Major facilitator superfamily (MFS) profile" evidence="7">
    <location>
        <begin position="50"/>
        <end position="497"/>
    </location>
</feature>
<feature type="transmembrane region" description="Helical" evidence="6">
    <location>
        <begin position="125"/>
        <end position="144"/>
    </location>
</feature>
<accession>A0ABM5ICV2</accession>
<evidence type="ECO:0000313" key="8">
    <source>
        <dbReference type="EnsemblMetazoa" id="XP_028130039.2"/>
    </source>
</evidence>
<organism evidence="8 9">
    <name type="scientific">Diabrotica virgifera virgifera</name>
    <name type="common">western corn rootworm</name>
    <dbReference type="NCBI Taxonomy" id="50390"/>
    <lineage>
        <taxon>Eukaryota</taxon>
        <taxon>Metazoa</taxon>
        <taxon>Ecdysozoa</taxon>
        <taxon>Arthropoda</taxon>
        <taxon>Hexapoda</taxon>
        <taxon>Insecta</taxon>
        <taxon>Pterygota</taxon>
        <taxon>Neoptera</taxon>
        <taxon>Endopterygota</taxon>
        <taxon>Coleoptera</taxon>
        <taxon>Polyphaga</taxon>
        <taxon>Cucujiformia</taxon>
        <taxon>Chrysomeloidea</taxon>
        <taxon>Chrysomelidae</taxon>
        <taxon>Galerucinae</taxon>
        <taxon>Diabroticina</taxon>
        <taxon>Diabroticites</taxon>
        <taxon>Diabrotica</taxon>
    </lineage>
</organism>
<protein>
    <recommendedName>
        <fullName evidence="7">Major facilitator superfamily (MFS) profile domain-containing protein</fullName>
    </recommendedName>
</protein>
<feature type="transmembrane region" description="Helical" evidence="6">
    <location>
        <begin position="48"/>
        <end position="72"/>
    </location>
</feature>
<dbReference type="InterPro" id="IPR005828">
    <property type="entry name" value="MFS_sugar_transport-like"/>
</dbReference>